<dbReference type="GO" id="GO:0004386">
    <property type="term" value="F:helicase activity"/>
    <property type="evidence" value="ECO:0007669"/>
    <property type="project" value="UniProtKB-KW"/>
</dbReference>
<dbReference type="STRING" id="573729.G2QM64"/>
<evidence type="ECO:0000256" key="7">
    <source>
        <dbReference type="ARBA" id="ARBA00023054"/>
    </source>
</evidence>
<dbReference type="FunFam" id="3.40.50.10810:FF:000015">
    <property type="entry name" value="lymphoid-specific helicase isoform X1"/>
    <property type="match status" value="1"/>
</dbReference>
<comment type="similarity">
    <text evidence="2">Belongs to the SNF2/RAD54 helicase family.</text>
</comment>
<feature type="compositionally biased region" description="Low complexity" evidence="9">
    <location>
        <begin position="528"/>
        <end position="540"/>
    </location>
</feature>
<dbReference type="GeneID" id="11514504"/>
<evidence type="ECO:0000256" key="1">
    <source>
        <dbReference type="ARBA" id="ARBA00004123"/>
    </source>
</evidence>
<feature type="compositionally biased region" description="Low complexity" evidence="9">
    <location>
        <begin position="438"/>
        <end position="450"/>
    </location>
</feature>
<dbReference type="RefSeq" id="XP_003666289.1">
    <property type="nucleotide sequence ID" value="XM_003666241.1"/>
</dbReference>
<evidence type="ECO:0000313" key="12">
    <source>
        <dbReference type="EMBL" id="AEO61044.1"/>
    </source>
</evidence>
<keyword evidence="5" id="KW-0347">Helicase</keyword>
<dbReference type="FunFam" id="3.40.50.300:FF:001315">
    <property type="entry name" value="SNF2 family helicase/ATPase PasG"/>
    <property type="match status" value="1"/>
</dbReference>
<dbReference type="Pfam" id="PF00271">
    <property type="entry name" value="Helicase_C"/>
    <property type="match status" value="1"/>
</dbReference>
<feature type="domain" description="Helicase ATP-binding" evidence="10">
    <location>
        <begin position="155"/>
        <end position="328"/>
    </location>
</feature>
<dbReference type="SMART" id="SM00487">
    <property type="entry name" value="DEXDc"/>
    <property type="match status" value="1"/>
</dbReference>
<dbReference type="EMBL" id="CP003007">
    <property type="protein sequence ID" value="AEO61044.1"/>
    <property type="molecule type" value="Genomic_DNA"/>
</dbReference>
<gene>
    <name evidence="12" type="ORF">MYCTH_2310825</name>
</gene>
<evidence type="ECO:0000256" key="8">
    <source>
        <dbReference type="ARBA" id="ARBA00023242"/>
    </source>
</evidence>
<name>G2QM64_THET4</name>
<dbReference type="InterPro" id="IPR027417">
    <property type="entry name" value="P-loop_NTPase"/>
</dbReference>
<dbReference type="GO" id="GO:0005524">
    <property type="term" value="F:ATP binding"/>
    <property type="evidence" value="ECO:0007669"/>
    <property type="project" value="UniProtKB-KW"/>
</dbReference>
<dbReference type="VEuPathDB" id="FungiDB:MYCTH_2310825"/>
<feature type="domain" description="Helicase C-terminal" evidence="11">
    <location>
        <begin position="662"/>
        <end position="833"/>
    </location>
</feature>
<evidence type="ECO:0000256" key="6">
    <source>
        <dbReference type="ARBA" id="ARBA00022840"/>
    </source>
</evidence>
<dbReference type="FunCoup" id="G2QM64">
    <property type="interactions" value="452"/>
</dbReference>
<dbReference type="GO" id="GO:0005634">
    <property type="term" value="C:nucleus"/>
    <property type="evidence" value="ECO:0007669"/>
    <property type="project" value="UniProtKB-SubCell"/>
</dbReference>
<dbReference type="PROSITE" id="PS51194">
    <property type="entry name" value="HELICASE_CTER"/>
    <property type="match status" value="1"/>
</dbReference>
<evidence type="ECO:0000256" key="5">
    <source>
        <dbReference type="ARBA" id="ARBA00022806"/>
    </source>
</evidence>
<protein>
    <submittedName>
        <fullName evidence="12">Uncharacterized protein</fullName>
    </submittedName>
</protein>
<dbReference type="CDD" id="cd18793">
    <property type="entry name" value="SF2_C_SNF"/>
    <property type="match status" value="1"/>
</dbReference>
<keyword evidence="4" id="KW-0378">Hydrolase</keyword>
<feature type="compositionally biased region" description="Basic and acidic residues" evidence="9">
    <location>
        <begin position="34"/>
        <end position="69"/>
    </location>
</feature>
<dbReference type="InterPro" id="IPR001650">
    <property type="entry name" value="Helicase_C-like"/>
</dbReference>
<evidence type="ECO:0000259" key="11">
    <source>
        <dbReference type="PROSITE" id="PS51194"/>
    </source>
</evidence>
<dbReference type="SUPFAM" id="SSF52540">
    <property type="entry name" value="P-loop containing nucleoside triphosphate hydrolases"/>
    <property type="match status" value="2"/>
</dbReference>
<dbReference type="InterPro" id="IPR014001">
    <property type="entry name" value="Helicase_ATP-bd"/>
</dbReference>
<dbReference type="Gene3D" id="3.40.50.300">
    <property type="entry name" value="P-loop containing nucleotide triphosphate hydrolases"/>
    <property type="match status" value="1"/>
</dbReference>
<keyword evidence="8" id="KW-0539">Nucleus</keyword>
<dbReference type="InParanoid" id="G2QM64"/>
<keyword evidence="7" id="KW-0175">Coiled coil</keyword>
<proteinExistence type="inferred from homology"/>
<keyword evidence="6" id="KW-0067">ATP-binding</keyword>
<comment type="subcellular location">
    <subcellularLocation>
        <location evidence="1">Nucleus</location>
    </subcellularLocation>
</comment>
<dbReference type="Gene3D" id="3.40.50.10810">
    <property type="entry name" value="Tandem AAA-ATPase domain"/>
    <property type="match status" value="1"/>
</dbReference>
<dbReference type="OMA" id="PNIFTDW"/>
<evidence type="ECO:0000256" key="2">
    <source>
        <dbReference type="ARBA" id="ARBA00007025"/>
    </source>
</evidence>
<dbReference type="InterPro" id="IPR038718">
    <property type="entry name" value="SNF2-like_sf"/>
</dbReference>
<evidence type="ECO:0000256" key="3">
    <source>
        <dbReference type="ARBA" id="ARBA00022741"/>
    </source>
</evidence>
<accession>G2QM64</accession>
<dbReference type="OrthoDB" id="5857104at2759"/>
<dbReference type="InterPro" id="IPR000330">
    <property type="entry name" value="SNF2_N"/>
</dbReference>
<evidence type="ECO:0000256" key="4">
    <source>
        <dbReference type="ARBA" id="ARBA00022801"/>
    </source>
</evidence>
<dbReference type="Pfam" id="PF00176">
    <property type="entry name" value="SNF2-rel_dom"/>
    <property type="match status" value="1"/>
</dbReference>
<dbReference type="InterPro" id="IPR049730">
    <property type="entry name" value="SNF2/RAD54-like_C"/>
</dbReference>
<evidence type="ECO:0000259" key="10">
    <source>
        <dbReference type="PROSITE" id="PS51192"/>
    </source>
</evidence>
<dbReference type="PROSITE" id="PS51192">
    <property type="entry name" value="HELICASE_ATP_BIND_1"/>
    <property type="match status" value="1"/>
</dbReference>
<keyword evidence="3" id="KW-0547">Nucleotide-binding</keyword>
<dbReference type="AlphaFoldDB" id="G2QM64"/>
<evidence type="ECO:0000313" key="13">
    <source>
        <dbReference type="Proteomes" id="UP000007322"/>
    </source>
</evidence>
<feature type="region of interest" description="Disordered" evidence="9">
    <location>
        <begin position="1"/>
        <end position="82"/>
    </location>
</feature>
<sequence length="895" mass="100665">MPYISSPDGGSVSPISQLPTSAPSSPPPQSPTRPAKDASKMSYTKMREEQVLAAEEEKARKENLKAEERRRKKWKKRVLSKEEREAKAKDLDRLLAQSAAFSSILTNKTKVLGRVGTSLDGKALGEHDLTMAKQPKCLVGGTMRDYQLEGLTWMYEICIQGMSGILADEMGLGKTVQTISLIALLREQENYLGPHLIVAPLSTLSNWLDEFHQWVPSIPVVMYHGTPQQRNEIFKTKIMRHIHGGRPTEKFPVVCTSYEMVLKDRAALSKINWEFIIIDEGHRMKNFDSKLFRELKSFTSATRLLITGTPLQNNLKELWSLLNFLLPKIFRDWEAFESWFDFSDLEDEEGTEEFIADKTKQELVKKMHIVLQPLLLRRVKADVAKYLPKKREYVLYAPMTKEQTDLYNVINDKNIDTRAYLEHKVVERLTAATNSKASSPTLSPRSTRSSSVKREPEAESESVTTRSKPAAAKPKDVIPPAKNAFSLMMGKARPQGRPPKASPPNQQAPAEPSPKQTRRAAKRKSPPEAESPAPKSAKSSRQSTPQSTRGRSRKTRQSYKEDDSDDDLLDDDEFEAKLAKKLADEDAEAAEVAEEVLDEEEFERAHTLEIAKREIANKKLGNPLLQLRLVCNSPHNFYNPWASDSGVPIDESIVTASGKMLLLDRLLPALFERGHKVLIFSQFKTQLDILEDYCAELRKWRVCRIDGGVAQEDRRAQIREFNTDPDIKIFLLSTRAGGQGINLASADTVILFDSDWNPQQDLQAQDRAHRIGQTRPVIVYRLATKGTVEEELLMSADAKRRLEKLVIKKGGFRTMGQKIDMREDLDRETLKALLLKDGQVYNLSGGEQVLSDEDLKVLCDRSDEAYERAAVGQGNAAGYTVIETGAHGIRTAGAA</sequence>
<dbReference type="HOGENOM" id="CLU_000315_17_3_1"/>
<reference evidence="12 13" key="1">
    <citation type="journal article" date="2011" name="Nat. Biotechnol.">
        <title>Comparative genomic analysis of the thermophilic biomass-degrading fungi Myceliophthora thermophila and Thielavia terrestris.</title>
        <authorList>
            <person name="Berka R.M."/>
            <person name="Grigoriev I.V."/>
            <person name="Otillar R."/>
            <person name="Salamov A."/>
            <person name="Grimwood J."/>
            <person name="Reid I."/>
            <person name="Ishmael N."/>
            <person name="John T."/>
            <person name="Darmond C."/>
            <person name="Moisan M.-C."/>
            <person name="Henrissat B."/>
            <person name="Coutinho P.M."/>
            <person name="Lombard V."/>
            <person name="Natvig D.O."/>
            <person name="Lindquist E."/>
            <person name="Schmutz J."/>
            <person name="Lucas S."/>
            <person name="Harris P."/>
            <person name="Powlowski J."/>
            <person name="Bellemare A."/>
            <person name="Taylor D."/>
            <person name="Butler G."/>
            <person name="de Vries R.P."/>
            <person name="Allijn I.E."/>
            <person name="van den Brink J."/>
            <person name="Ushinsky S."/>
            <person name="Storms R."/>
            <person name="Powell A.J."/>
            <person name="Paulsen I.T."/>
            <person name="Elbourne L.D.H."/>
            <person name="Baker S.E."/>
            <person name="Magnuson J."/>
            <person name="LaBoissiere S."/>
            <person name="Clutterbuck A.J."/>
            <person name="Martinez D."/>
            <person name="Wogulis M."/>
            <person name="de Leon A.L."/>
            <person name="Rey M.W."/>
            <person name="Tsang A."/>
        </authorList>
    </citation>
    <scope>NUCLEOTIDE SEQUENCE [LARGE SCALE GENOMIC DNA]</scope>
    <source>
        <strain evidence="13">ATCC 42464 / BCRC 31852 / DSM 1799</strain>
    </source>
</reference>
<dbReference type="eggNOG" id="KOG0385">
    <property type="taxonomic scope" value="Eukaryota"/>
</dbReference>
<organism evidence="12 13">
    <name type="scientific">Thermothelomyces thermophilus (strain ATCC 42464 / BCRC 31852 / DSM 1799)</name>
    <name type="common">Sporotrichum thermophile</name>
    <dbReference type="NCBI Taxonomy" id="573729"/>
    <lineage>
        <taxon>Eukaryota</taxon>
        <taxon>Fungi</taxon>
        <taxon>Dikarya</taxon>
        <taxon>Ascomycota</taxon>
        <taxon>Pezizomycotina</taxon>
        <taxon>Sordariomycetes</taxon>
        <taxon>Sordariomycetidae</taxon>
        <taxon>Sordariales</taxon>
        <taxon>Chaetomiaceae</taxon>
        <taxon>Thermothelomyces</taxon>
    </lineage>
</organism>
<feature type="region of interest" description="Disordered" evidence="9">
    <location>
        <begin position="432"/>
        <end position="570"/>
    </location>
</feature>
<dbReference type="SMART" id="SM00490">
    <property type="entry name" value="HELICc"/>
    <property type="match status" value="1"/>
</dbReference>
<dbReference type="GO" id="GO:0016787">
    <property type="term" value="F:hydrolase activity"/>
    <property type="evidence" value="ECO:0007669"/>
    <property type="project" value="UniProtKB-KW"/>
</dbReference>
<dbReference type="Proteomes" id="UP000007322">
    <property type="component" value="Chromosome 6"/>
</dbReference>
<dbReference type="KEGG" id="mtm:MYCTH_2310825"/>
<keyword evidence="13" id="KW-1185">Reference proteome</keyword>
<dbReference type="PANTHER" id="PTHR10799">
    <property type="entry name" value="SNF2/RAD54 HELICASE FAMILY"/>
    <property type="match status" value="1"/>
</dbReference>
<evidence type="ECO:0000256" key="9">
    <source>
        <dbReference type="SAM" id="MobiDB-lite"/>
    </source>
</evidence>